<sequence length="128" mass="14224">MSDTTLIKQASASLIITTHPASGVAPMWVGKMLIKVQYRGLKKYLKLQPGFSYESFIEEEFVPAGENTSAIGDAAEKAKWMVQEVLEKSSGGEETMEEYKRLSTLTHCTRRHHILVIVEMHGNSGSHS</sequence>
<proteinExistence type="predicted"/>
<keyword evidence="2" id="KW-1185">Reference proteome</keyword>
<evidence type="ECO:0000313" key="2">
    <source>
        <dbReference type="Proteomes" id="UP000823561"/>
    </source>
</evidence>
<dbReference type="Proteomes" id="UP000823561">
    <property type="component" value="Chromosome 2"/>
</dbReference>
<comment type="caution">
    <text evidence="1">The sequence shown here is derived from an EMBL/GenBank/DDBJ whole genome shotgun (WGS) entry which is preliminary data.</text>
</comment>
<accession>A0AAV6H9U9</accession>
<dbReference type="AlphaFoldDB" id="A0AAV6H9U9"/>
<name>A0AAV6H9U9_9TELE</name>
<evidence type="ECO:0000313" key="1">
    <source>
        <dbReference type="EMBL" id="KAG5283874.1"/>
    </source>
</evidence>
<dbReference type="EMBL" id="JADWDJ010000002">
    <property type="protein sequence ID" value="KAG5283874.1"/>
    <property type="molecule type" value="Genomic_DNA"/>
</dbReference>
<gene>
    <name evidence="1" type="ORF">AALO_G00020480</name>
</gene>
<reference evidence="1" key="1">
    <citation type="submission" date="2020-10" db="EMBL/GenBank/DDBJ databases">
        <title>Chromosome-scale genome assembly of the Allis shad, Alosa alosa.</title>
        <authorList>
            <person name="Margot Z."/>
            <person name="Christophe K."/>
            <person name="Cabau C."/>
            <person name="Louis A."/>
            <person name="Berthelot C."/>
            <person name="Parey E."/>
            <person name="Roest Crollius H."/>
            <person name="Montfort J."/>
            <person name="Robinson-Rechavi M."/>
            <person name="Bucao C."/>
            <person name="Bouchez O."/>
            <person name="Gislard M."/>
            <person name="Lluch J."/>
            <person name="Milhes M."/>
            <person name="Lampietro C."/>
            <person name="Lopez Roques C."/>
            <person name="Donnadieu C."/>
            <person name="Braasch I."/>
            <person name="Desvignes T."/>
            <person name="Postlethwait J."/>
            <person name="Bobe J."/>
            <person name="Guiguen Y."/>
        </authorList>
    </citation>
    <scope>NUCLEOTIDE SEQUENCE</scope>
    <source>
        <strain evidence="1">M-15738</strain>
        <tissue evidence="1">Blood</tissue>
    </source>
</reference>
<organism evidence="1 2">
    <name type="scientific">Alosa alosa</name>
    <name type="common">allis shad</name>
    <dbReference type="NCBI Taxonomy" id="278164"/>
    <lineage>
        <taxon>Eukaryota</taxon>
        <taxon>Metazoa</taxon>
        <taxon>Chordata</taxon>
        <taxon>Craniata</taxon>
        <taxon>Vertebrata</taxon>
        <taxon>Euteleostomi</taxon>
        <taxon>Actinopterygii</taxon>
        <taxon>Neopterygii</taxon>
        <taxon>Teleostei</taxon>
        <taxon>Clupei</taxon>
        <taxon>Clupeiformes</taxon>
        <taxon>Clupeoidei</taxon>
        <taxon>Clupeidae</taxon>
        <taxon>Alosa</taxon>
    </lineage>
</organism>
<protein>
    <submittedName>
        <fullName evidence="1">Uncharacterized protein</fullName>
    </submittedName>
</protein>